<feature type="compositionally biased region" description="Acidic residues" evidence="1">
    <location>
        <begin position="146"/>
        <end position="163"/>
    </location>
</feature>
<feature type="compositionally biased region" description="Pro residues" evidence="1">
    <location>
        <begin position="177"/>
        <end position="189"/>
    </location>
</feature>
<dbReference type="RefSeq" id="WP_183373687.1">
    <property type="nucleotide sequence ID" value="NZ_CBCSFZ010000003.1"/>
</dbReference>
<keyword evidence="2" id="KW-1133">Transmembrane helix</keyword>
<dbReference type="PROSITE" id="PS51782">
    <property type="entry name" value="LYSM"/>
    <property type="match status" value="1"/>
</dbReference>
<dbReference type="Proteomes" id="UP000568050">
    <property type="component" value="Unassembled WGS sequence"/>
</dbReference>
<evidence type="ECO:0000313" key="4">
    <source>
        <dbReference type="EMBL" id="MBB3021990.1"/>
    </source>
</evidence>
<keyword evidence="2" id="KW-0812">Transmembrane</keyword>
<dbReference type="AlphaFoldDB" id="A0A839QTA8"/>
<dbReference type="Pfam" id="PF01476">
    <property type="entry name" value="LysM"/>
    <property type="match status" value="1"/>
</dbReference>
<organism evidence="4 5">
    <name type="scientific">Helcobacillus massiliensis</name>
    <dbReference type="NCBI Taxonomy" id="521392"/>
    <lineage>
        <taxon>Bacteria</taxon>
        <taxon>Bacillati</taxon>
        <taxon>Actinomycetota</taxon>
        <taxon>Actinomycetes</taxon>
        <taxon>Micrococcales</taxon>
        <taxon>Dermabacteraceae</taxon>
        <taxon>Helcobacillus</taxon>
    </lineage>
</organism>
<sequence>MDHQHHHGRGTAIAASAGAAVLSVSSTVFALAQGALVAESDRIQQLTAGLLAAAAAALGVCAAYLALVWALIAVTRVFGTGSAAGRISFGALRVIAPRLAKTVVGSGLAAGSVVAFSVSAVAAEPAPAPSGGFGWSTPSEQSAADDSADGSAEDGDLNADDLEIGWAPQHDSASAPPDAPADAPPPAPAPARDAPEPASDEPAPSTDEPARAPEDPTPATEAPTPAPDEPAPASESRTPAPASDAPAPGTTATVRPGDSLWQIASHTLGPSADDADIAALVEQIAADPENRIEDPDLIHPGDELHIPSAAAPTITPAD</sequence>
<feature type="compositionally biased region" description="Low complexity" evidence="1">
    <location>
        <begin position="306"/>
        <end position="318"/>
    </location>
</feature>
<evidence type="ECO:0000313" key="5">
    <source>
        <dbReference type="Proteomes" id="UP000568050"/>
    </source>
</evidence>
<feature type="transmembrane region" description="Helical" evidence="2">
    <location>
        <begin position="12"/>
        <end position="38"/>
    </location>
</feature>
<dbReference type="SMART" id="SM00257">
    <property type="entry name" value="LysM"/>
    <property type="match status" value="1"/>
</dbReference>
<gene>
    <name evidence="4" type="ORF">FHX50_000238</name>
</gene>
<feature type="transmembrane region" description="Helical" evidence="2">
    <location>
        <begin position="50"/>
        <end position="72"/>
    </location>
</feature>
<feature type="domain" description="LysM" evidence="3">
    <location>
        <begin position="250"/>
        <end position="306"/>
    </location>
</feature>
<evidence type="ECO:0000256" key="2">
    <source>
        <dbReference type="SAM" id="Phobius"/>
    </source>
</evidence>
<keyword evidence="2" id="KW-0472">Membrane</keyword>
<dbReference type="InterPro" id="IPR018392">
    <property type="entry name" value="LysM"/>
</dbReference>
<feature type="region of interest" description="Disordered" evidence="1">
    <location>
        <begin position="292"/>
        <end position="318"/>
    </location>
</feature>
<dbReference type="CDD" id="cd00118">
    <property type="entry name" value="LysM"/>
    <property type="match status" value="1"/>
</dbReference>
<feature type="compositionally biased region" description="Low complexity" evidence="1">
    <location>
        <begin position="190"/>
        <end position="207"/>
    </location>
</feature>
<dbReference type="Gene3D" id="3.10.350.10">
    <property type="entry name" value="LysM domain"/>
    <property type="match status" value="1"/>
</dbReference>
<keyword evidence="5" id="KW-1185">Reference proteome</keyword>
<dbReference type="InterPro" id="IPR036779">
    <property type="entry name" value="LysM_dom_sf"/>
</dbReference>
<comment type="caution">
    <text evidence="4">The sequence shown here is derived from an EMBL/GenBank/DDBJ whole genome shotgun (WGS) entry which is preliminary data.</text>
</comment>
<proteinExistence type="predicted"/>
<feature type="compositionally biased region" description="Basic and acidic residues" evidence="1">
    <location>
        <begin position="292"/>
        <end position="305"/>
    </location>
</feature>
<name>A0A839QTA8_9MICO</name>
<dbReference type="EMBL" id="JACHWP010000001">
    <property type="protein sequence ID" value="MBB3021990.1"/>
    <property type="molecule type" value="Genomic_DNA"/>
</dbReference>
<protein>
    <recommendedName>
        <fullName evidence="3">LysM domain-containing protein</fullName>
    </recommendedName>
</protein>
<evidence type="ECO:0000256" key="1">
    <source>
        <dbReference type="SAM" id="MobiDB-lite"/>
    </source>
</evidence>
<reference evidence="4 5" key="1">
    <citation type="submission" date="2020-08" db="EMBL/GenBank/DDBJ databases">
        <title>Sequencing the genomes of 1000 actinobacteria strains.</title>
        <authorList>
            <person name="Klenk H.-P."/>
        </authorList>
    </citation>
    <scope>NUCLEOTIDE SEQUENCE [LARGE SCALE GENOMIC DNA]</scope>
    <source>
        <strain evidence="4 5">DSM 23040</strain>
    </source>
</reference>
<feature type="region of interest" description="Disordered" evidence="1">
    <location>
        <begin position="125"/>
        <end position="258"/>
    </location>
</feature>
<accession>A0A839QTA8</accession>
<evidence type="ECO:0000259" key="3">
    <source>
        <dbReference type="PROSITE" id="PS51782"/>
    </source>
</evidence>